<dbReference type="Proteomes" id="UP000430692">
    <property type="component" value="Unassembled WGS sequence"/>
</dbReference>
<sequence>MRRAGGIIFIIIGVILLFIALGLNDLLVSPVILIFVSFLCWRFYYRRTAIFFLIMGALALIDVKLWTLLFSFLLFYMSYKLLWTKDKRLLHEIHTRKEDQNLNWEKTFSIQNQSFIRKLRLGDMQYELFDIHATNEIQNIHLDLSKAIIPEGETNLILNGIAGRVHLYLPPDLDVSISSSVTLGECEVLGKKRQGIRNQLQATSNTYDEANRKVQISISFLIAEIQVRYL</sequence>
<gene>
    <name evidence="3" type="ORF">GSM42_05040</name>
</gene>
<name>A0A6I4VTC1_9BACL</name>
<reference evidence="3 4" key="1">
    <citation type="submission" date="2019-12" db="EMBL/GenBank/DDBJ databases">
        <title>Whole-genome analyses of novel actinobacteria.</title>
        <authorList>
            <person name="Sahin N."/>
            <person name="Saygin H."/>
        </authorList>
    </citation>
    <scope>NUCLEOTIDE SEQUENCE [LARGE SCALE GENOMIC DNA]</scope>
    <source>
        <strain evidence="3 4">KC615</strain>
    </source>
</reference>
<dbReference type="AlphaFoldDB" id="A0A6I4VTC1"/>
<protein>
    <recommendedName>
        <fullName evidence="2">Cell wall-active antibiotics response LiaF-like C-terminal domain-containing protein</fullName>
    </recommendedName>
</protein>
<dbReference type="InterPro" id="IPR047793">
    <property type="entry name" value="LiaF_C"/>
</dbReference>
<dbReference type="EMBL" id="WUUL01000002">
    <property type="protein sequence ID" value="MXQ53106.1"/>
    <property type="molecule type" value="Genomic_DNA"/>
</dbReference>
<dbReference type="InterPro" id="IPR016975">
    <property type="entry name" value="Cell_wall_LiaF"/>
</dbReference>
<evidence type="ECO:0000313" key="3">
    <source>
        <dbReference type="EMBL" id="MXQ53106.1"/>
    </source>
</evidence>
<dbReference type="Pfam" id="PF09922">
    <property type="entry name" value="LiaF-like_C"/>
    <property type="match status" value="1"/>
</dbReference>
<feature type="domain" description="Cell wall-active antibiotics response LiaF-like C-terminal" evidence="2">
    <location>
        <begin position="118"/>
        <end position="227"/>
    </location>
</feature>
<evidence type="ECO:0000256" key="1">
    <source>
        <dbReference type="SAM" id="Phobius"/>
    </source>
</evidence>
<keyword evidence="4" id="KW-1185">Reference proteome</keyword>
<keyword evidence="1" id="KW-0812">Transmembrane</keyword>
<evidence type="ECO:0000313" key="4">
    <source>
        <dbReference type="Proteomes" id="UP000430692"/>
    </source>
</evidence>
<evidence type="ECO:0000259" key="2">
    <source>
        <dbReference type="Pfam" id="PF09922"/>
    </source>
</evidence>
<dbReference type="RefSeq" id="WP_160800435.1">
    <property type="nucleotide sequence ID" value="NZ_WUUL01000002.1"/>
</dbReference>
<organism evidence="3 4">
    <name type="scientific">Shimazuella alba</name>
    <dbReference type="NCBI Taxonomy" id="2690964"/>
    <lineage>
        <taxon>Bacteria</taxon>
        <taxon>Bacillati</taxon>
        <taxon>Bacillota</taxon>
        <taxon>Bacilli</taxon>
        <taxon>Bacillales</taxon>
        <taxon>Thermoactinomycetaceae</taxon>
        <taxon>Shimazuella</taxon>
    </lineage>
</organism>
<feature type="transmembrane region" description="Helical" evidence="1">
    <location>
        <begin position="7"/>
        <end position="38"/>
    </location>
</feature>
<dbReference type="NCBIfam" id="NF040535">
    <property type="entry name" value="LiaF_C_term"/>
    <property type="match status" value="1"/>
</dbReference>
<keyword evidence="1" id="KW-1133">Transmembrane helix</keyword>
<dbReference type="GO" id="GO:0016020">
    <property type="term" value="C:membrane"/>
    <property type="evidence" value="ECO:0007669"/>
    <property type="project" value="InterPro"/>
</dbReference>
<dbReference type="PIRSF" id="PIRSF031509">
    <property type="entry name" value="Cell_wall_LiaF/YvqF"/>
    <property type="match status" value="1"/>
</dbReference>
<feature type="transmembrane region" description="Helical" evidence="1">
    <location>
        <begin position="50"/>
        <end position="79"/>
    </location>
</feature>
<proteinExistence type="predicted"/>
<dbReference type="InterPro" id="IPR024425">
    <property type="entry name" value="LiaF-like_C"/>
</dbReference>
<comment type="caution">
    <text evidence="3">The sequence shown here is derived from an EMBL/GenBank/DDBJ whole genome shotgun (WGS) entry which is preliminary data.</text>
</comment>
<accession>A0A6I4VTC1</accession>
<keyword evidence="1" id="KW-0472">Membrane</keyword>